<dbReference type="Gene3D" id="3.30.457.10">
    <property type="entry name" value="Copper amine oxidase-like, N-terminal domain"/>
    <property type="match status" value="1"/>
</dbReference>
<dbReference type="Pfam" id="PF08239">
    <property type="entry name" value="SH3_3"/>
    <property type="match status" value="1"/>
</dbReference>
<protein>
    <submittedName>
        <fullName evidence="2">Sporulation-specific glycosylase ydhD</fullName>
        <ecNumber evidence="2">3.2.-.-</ecNumber>
    </submittedName>
</protein>
<dbReference type="AlphaFoldDB" id="A0A8H2QT21"/>
<name>A0A8H2QT21_9FIRM</name>
<dbReference type="PROSITE" id="PS51910">
    <property type="entry name" value="GH18_2"/>
    <property type="match status" value="1"/>
</dbReference>
<reference evidence="2 3" key="1">
    <citation type="submission" date="2019-02" db="EMBL/GenBank/DDBJ databases">
        <authorList>
            <consortium name="Pathogen Informatics"/>
        </authorList>
    </citation>
    <scope>NUCLEOTIDE SEQUENCE [LARGE SCALE GENOMIC DNA]</scope>
    <source>
        <strain evidence="2 3">3012STDY7089603</strain>
    </source>
</reference>
<evidence type="ECO:0000313" key="3">
    <source>
        <dbReference type="Proteomes" id="UP000377798"/>
    </source>
</evidence>
<dbReference type="Proteomes" id="UP000377798">
    <property type="component" value="Unassembled WGS sequence"/>
</dbReference>
<dbReference type="EMBL" id="CAACYI010000001">
    <property type="protein sequence ID" value="VFB16450.1"/>
    <property type="molecule type" value="Genomic_DNA"/>
</dbReference>
<dbReference type="GO" id="GO:0016798">
    <property type="term" value="F:hydrolase activity, acting on glycosyl bonds"/>
    <property type="evidence" value="ECO:0007669"/>
    <property type="project" value="UniProtKB-KW"/>
</dbReference>
<dbReference type="Pfam" id="PF00704">
    <property type="entry name" value="Glyco_hydro_18"/>
    <property type="match status" value="1"/>
</dbReference>
<dbReference type="GO" id="GO:0008061">
    <property type="term" value="F:chitin binding"/>
    <property type="evidence" value="ECO:0007669"/>
    <property type="project" value="InterPro"/>
</dbReference>
<feature type="domain" description="GH18" evidence="1">
    <location>
        <begin position="233"/>
        <end position="548"/>
    </location>
</feature>
<dbReference type="GO" id="GO:0005975">
    <property type="term" value="P:carbohydrate metabolic process"/>
    <property type="evidence" value="ECO:0007669"/>
    <property type="project" value="InterPro"/>
</dbReference>
<comment type="caution">
    <text evidence="2">The sequence shown here is derived from an EMBL/GenBank/DDBJ whole genome shotgun (WGS) entry which is preliminary data.</text>
</comment>
<dbReference type="InterPro" id="IPR011583">
    <property type="entry name" value="Chitinase_II/V-like_cat"/>
</dbReference>
<dbReference type="InterPro" id="IPR001223">
    <property type="entry name" value="Glyco_hydro18_cat"/>
</dbReference>
<dbReference type="InterPro" id="IPR003646">
    <property type="entry name" value="SH3-like_bac-type"/>
</dbReference>
<dbReference type="SMART" id="SM00636">
    <property type="entry name" value="Glyco_18"/>
    <property type="match status" value="1"/>
</dbReference>
<dbReference type="InterPro" id="IPR029070">
    <property type="entry name" value="Chitinase_insertion_sf"/>
</dbReference>
<evidence type="ECO:0000313" key="2">
    <source>
        <dbReference type="EMBL" id="VFB16450.1"/>
    </source>
</evidence>
<dbReference type="SUPFAM" id="SSF51445">
    <property type="entry name" value="(Trans)glycosidases"/>
    <property type="match status" value="1"/>
</dbReference>
<dbReference type="InterPro" id="IPR017853">
    <property type="entry name" value="GH"/>
</dbReference>
<dbReference type="Gene3D" id="3.10.50.10">
    <property type="match status" value="1"/>
</dbReference>
<evidence type="ECO:0000259" key="1">
    <source>
        <dbReference type="PROSITE" id="PS51910"/>
    </source>
</evidence>
<dbReference type="InterPro" id="IPR036582">
    <property type="entry name" value="Mao_N_sf"/>
</dbReference>
<dbReference type="Pfam" id="PF07833">
    <property type="entry name" value="Cu_amine_oxidN1"/>
    <property type="match status" value="1"/>
</dbReference>
<dbReference type="InterPro" id="IPR012854">
    <property type="entry name" value="Cu_amine_oxidase-like_N"/>
</dbReference>
<proteinExistence type="predicted"/>
<accession>A0A8H2QT21</accession>
<keyword evidence="2" id="KW-0326">Glycosidase</keyword>
<dbReference type="SUPFAM" id="SSF55383">
    <property type="entry name" value="Copper amine oxidase, domain N"/>
    <property type="match status" value="1"/>
</dbReference>
<sequence length="548" mass="62704">MKKVLSILLILIILFGAGGYLTFRFLNRGSGEVSSQADGLAFISDGTSQDSKDFALIDGQYYLSLDYIQKNLDETVYYDKNEGIVSFTNKQGLKRLKIDEDTFTLNGKTMELRDPVIQKDDTILIPTEAFIHDYPVEFRYHKESNKLNLDFTNVDHAVGSALKGTLLREKANSSSPYITRIQGDEKIIFYGEEGDFYRVRLENGYGGYLLKSNCKVDFRENKFKGPFAKNEEAQVQEPLHLTWDYIYGKENQERINAIQKIPGVDIIVPTWFSIQDKEGTVYDRGNVAYVNKYRGLGIDVWGYIDNSFDPEITHASLSSTAKRDKVLDQLMSLLRIYHMKGVNVDFEHVNLEDGSYITQFVQELKALCYQEDIKVSVDVTPQLSRDPNKEVYNREKLAKAADYIVLMAYDQYWSSSEKPGSVAEYKWVESHLNTLFRSVPKEKIILGVPLYTRLWTQSNGKWTSKNITMGQAGSYLASQGQKAKWDDVIKQYVLDTDTEKIWLENSDSLKYKAGLVPKYGLRGLASWRKGLETPDIWTVLDQAIHLDK</sequence>
<dbReference type="EC" id="3.2.-.-" evidence="2"/>
<dbReference type="PANTHER" id="PTHR46066">
    <property type="entry name" value="CHITINASE DOMAIN-CONTAINING PROTEIN 1 FAMILY MEMBER"/>
    <property type="match status" value="1"/>
</dbReference>
<dbReference type="PANTHER" id="PTHR46066:SF2">
    <property type="entry name" value="CHITINASE DOMAIN-CONTAINING PROTEIN 1"/>
    <property type="match status" value="1"/>
</dbReference>
<organism evidence="2 3">
    <name type="scientific">Urinicoccus massiliensis</name>
    <dbReference type="NCBI Taxonomy" id="1723382"/>
    <lineage>
        <taxon>Bacteria</taxon>
        <taxon>Bacillati</taxon>
        <taxon>Bacillota</taxon>
        <taxon>Tissierellia</taxon>
        <taxon>Tissierellales</taxon>
        <taxon>Peptoniphilaceae</taxon>
        <taxon>Urinicoccus</taxon>
    </lineage>
</organism>
<dbReference type="Gene3D" id="3.20.20.80">
    <property type="entry name" value="Glycosidases"/>
    <property type="match status" value="1"/>
</dbReference>
<gene>
    <name evidence="2" type="primary">ydhD</name>
    <name evidence="2" type="ORF">NCTC13150_00977</name>
</gene>
<keyword evidence="3" id="KW-1185">Reference proteome</keyword>
<dbReference type="RefSeq" id="WP_165478620.1">
    <property type="nucleotide sequence ID" value="NZ_CAACYI010000001.1"/>
</dbReference>
<keyword evidence="2" id="KW-0378">Hydrolase</keyword>